<dbReference type="HAMAP" id="MF_01886">
    <property type="entry name" value="tRNA_acetyltr_TmcA"/>
    <property type="match status" value="1"/>
</dbReference>
<evidence type="ECO:0000256" key="2">
    <source>
        <dbReference type="ARBA" id="ARBA00022555"/>
    </source>
</evidence>
<dbReference type="PROSITE" id="PS51186">
    <property type="entry name" value="GNAT"/>
    <property type="match status" value="1"/>
</dbReference>
<keyword evidence="1 9" id="KW-0963">Cytoplasm</keyword>
<dbReference type="GO" id="GO:0002101">
    <property type="term" value="P:tRNA wobble cytosine modification"/>
    <property type="evidence" value="ECO:0007669"/>
    <property type="project" value="UniProtKB-UniRule"/>
</dbReference>
<dbReference type="PANTHER" id="PTHR10925:SF5">
    <property type="entry name" value="RNA CYTIDINE ACETYLTRANSFERASE"/>
    <property type="match status" value="1"/>
</dbReference>
<feature type="domain" description="N-acetyltransferase" evidence="10">
    <location>
        <begin position="363"/>
        <end position="550"/>
    </location>
</feature>
<feature type="binding site" evidence="9">
    <location>
        <begin position="475"/>
        <end position="477"/>
    </location>
    <ligand>
        <name>acetyl-CoA</name>
        <dbReference type="ChEBI" id="CHEBI:57288"/>
    </ligand>
</feature>
<keyword evidence="8 9" id="KW-0012">Acyltransferase</keyword>
<dbReference type="InterPro" id="IPR027417">
    <property type="entry name" value="P-loop_NTPase"/>
</dbReference>
<dbReference type="GO" id="GO:0051392">
    <property type="term" value="F:tRNA cytidine N4-acetyltransferase activity"/>
    <property type="evidence" value="ECO:0007669"/>
    <property type="project" value="UniProtKB-UniRule"/>
</dbReference>
<feature type="binding site" evidence="9">
    <location>
        <position position="333"/>
    </location>
    <ligand>
        <name>ATP</name>
        <dbReference type="ChEBI" id="CHEBI:30616"/>
    </ligand>
</feature>
<comment type="similarity">
    <text evidence="9">Belongs to the TmcA family.</text>
</comment>
<dbReference type="CDD" id="cd04301">
    <property type="entry name" value="NAT_SF"/>
    <property type="match status" value="1"/>
</dbReference>
<keyword evidence="5 9" id="KW-0547">Nucleotide-binding</keyword>
<dbReference type="InterPro" id="IPR033442">
    <property type="entry name" value="TmcA_tRNA_bind"/>
</dbReference>
<keyword evidence="2 9" id="KW-0820">tRNA-binding</keyword>
<evidence type="ECO:0000256" key="4">
    <source>
        <dbReference type="ARBA" id="ARBA00022694"/>
    </source>
</evidence>
<comment type="catalytic activity">
    <reaction evidence="9">
        <text>cytidine(34) in elongator tRNA(Met) + acetyl-CoA + ATP + H2O = N(4)-acetylcytidine(34) in elongator tRNA(Met) + ADP + phosphate + CoA + H(+)</text>
        <dbReference type="Rhea" id="RHEA:43788"/>
        <dbReference type="Rhea" id="RHEA-COMP:10693"/>
        <dbReference type="Rhea" id="RHEA-COMP:10694"/>
        <dbReference type="ChEBI" id="CHEBI:15377"/>
        <dbReference type="ChEBI" id="CHEBI:15378"/>
        <dbReference type="ChEBI" id="CHEBI:30616"/>
        <dbReference type="ChEBI" id="CHEBI:43474"/>
        <dbReference type="ChEBI" id="CHEBI:57287"/>
        <dbReference type="ChEBI" id="CHEBI:57288"/>
        <dbReference type="ChEBI" id="CHEBI:74900"/>
        <dbReference type="ChEBI" id="CHEBI:82748"/>
        <dbReference type="ChEBI" id="CHEBI:456216"/>
        <dbReference type="EC" id="2.3.1.193"/>
    </reaction>
</comment>
<name>A0A5P1RDD4_9GAMM</name>
<keyword evidence="4 9" id="KW-0819">tRNA processing</keyword>
<dbReference type="AlphaFoldDB" id="A0A5P1RDD4"/>
<dbReference type="Gene3D" id="1.20.120.890">
    <property type="entry name" value="tRNA(Met) cytidine acetyltransferase, tail domain"/>
    <property type="match status" value="1"/>
</dbReference>
<dbReference type="GO" id="GO:1904812">
    <property type="term" value="P:rRNA acetylation involved in maturation of SSU-rRNA"/>
    <property type="evidence" value="ECO:0007669"/>
    <property type="project" value="TreeGrafter"/>
</dbReference>
<keyword evidence="6 9" id="KW-0067">ATP-binding</keyword>
<dbReference type="Proteomes" id="UP000324760">
    <property type="component" value="Chromosome"/>
</dbReference>
<dbReference type="InterPro" id="IPR007807">
    <property type="entry name" value="TcmA/NAT10_helicase"/>
</dbReference>
<dbReference type="Pfam" id="PF05127">
    <property type="entry name" value="NAT10_TcmA_helicase"/>
    <property type="match status" value="1"/>
</dbReference>
<dbReference type="Gene3D" id="3.40.50.300">
    <property type="entry name" value="P-loop containing nucleotide triphosphate hydrolases"/>
    <property type="match status" value="1"/>
</dbReference>
<keyword evidence="12" id="KW-1185">Reference proteome</keyword>
<dbReference type="Pfam" id="PF17176">
    <property type="entry name" value="tRNA_bind_3"/>
    <property type="match status" value="1"/>
</dbReference>
<dbReference type="GO" id="GO:0051391">
    <property type="term" value="P:tRNA acetylation"/>
    <property type="evidence" value="ECO:0007669"/>
    <property type="project" value="UniProtKB-UniRule"/>
</dbReference>
<evidence type="ECO:0000256" key="9">
    <source>
        <dbReference type="HAMAP-Rule" id="MF_01886"/>
    </source>
</evidence>
<evidence type="ECO:0000259" key="10">
    <source>
        <dbReference type="PROSITE" id="PS51186"/>
    </source>
</evidence>
<dbReference type="Pfam" id="PF13718">
    <property type="entry name" value="GNAT_acetyltr_2"/>
    <property type="match status" value="1"/>
</dbReference>
<dbReference type="InterPro" id="IPR016181">
    <property type="entry name" value="Acyl_CoA_acyltransferase"/>
</dbReference>
<keyword evidence="7 9" id="KW-0694">RNA-binding</keyword>
<dbReference type="GO" id="GO:0000049">
    <property type="term" value="F:tRNA binding"/>
    <property type="evidence" value="ECO:0007669"/>
    <property type="project" value="UniProtKB-UniRule"/>
</dbReference>
<dbReference type="Pfam" id="PF08351">
    <property type="entry name" value="TmcA_N"/>
    <property type="match status" value="1"/>
</dbReference>
<dbReference type="RefSeq" id="WP_138987077.1">
    <property type="nucleotide sequence ID" value="NZ_CP043869.1"/>
</dbReference>
<dbReference type="EMBL" id="CP043869">
    <property type="protein sequence ID" value="QEQ97281.1"/>
    <property type="molecule type" value="Genomic_DNA"/>
</dbReference>
<proteinExistence type="inferred from homology"/>
<dbReference type="Gene3D" id="3.40.630.30">
    <property type="match status" value="1"/>
</dbReference>
<sequence length="696" mass="77430">MSIVSHLIDQYRQDLQLPYVRGLAWITGTADWCYESVLAYLTQHPSAKSMVVSERDWDSLSVCSIRGAKGLLGQEFDILVYDGFSGINPDALGQVSGLIKGGGVCIFISSPADADTFFDDPQKEHLKVLPFALSAVGNYFLEHLKRCLLASSHILWIDQNKGCLSLPKPSHARPSLQSALLAQQTVVDQISASCLSQVYSAAVLLAPRGRGKSTALGKVAAKLNEAGLSVQVTAPTKLAVHPLFEQAGDTPHFALPADVPLHKDCADVLIIDEAAGISVNLLEAFALHYRHVVYATTTEGYEGTGRGFGLRFMARLVDLRPELDRYDLEKPIRWSDGDPLEALLNQILLLKHTPTQYAFMGNTHYREISPQELIDHPEKLSALFGLLVDAHYRTTPGDLRILLDSPNTTIWLAENNQQIVGALLIAIEGELDEALTEQIWQGRRRPRGHLIPQLLVAQEGHRSAGALRCLRVVRIAVVDEYRRQGVAMALIDHAETWAREKGVELMGAAFAAAPPLLSFWQANGYQVVRIGTQLDPVSGSYALLVLKGISRVGQEGVEEWRQKFFHDYPYIRKGWLHKISSSVETLLFNQAPTTVPDHLSEDRLWQNLYGFAFHHRPYESTAPTFARLVEVYPELYEKISSHLSRSLIETRVIQQQPEEAVMVNHGLANQKVLIAELRKATQQFCLIKDSLLIDKK</sequence>
<evidence type="ECO:0000313" key="12">
    <source>
        <dbReference type="Proteomes" id="UP000324760"/>
    </source>
</evidence>
<keyword evidence="3 9" id="KW-0808">Transferase</keyword>
<dbReference type="InterPro" id="IPR032672">
    <property type="entry name" value="TmcA/NAT10/Kre33"/>
</dbReference>
<feature type="binding site" evidence="9">
    <location>
        <position position="183"/>
    </location>
    <ligand>
        <name>ATP</name>
        <dbReference type="ChEBI" id="CHEBI:30616"/>
    </ligand>
</feature>
<dbReference type="InterPro" id="IPR013562">
    <property type="entry name" value="TmcA/NAT10_N"/>
</dbReference>
<evidence type="ECO:0000256" key="3">
    <source>
        <dbReference type="ARBA" id="ARBA00022679"/>
    </source>
</evidence>
<dbReference type="InterPro" id="IPR038321">
    <property type="entry name" value="TmcA_C_sf"/>
</dbReference>
<protein>
    <recommendedName>
        <fullName evidence="9">tRNA(Met) cytidine acetyltransferase TmcA</fullName>
        <ecNumber evidence="9">2.3.1.193</ecNumber>
    </recommendedName>
</protein>
<dbReference type="GO" id="GO:0005737">
    <property type="term" value="C:cytoplasm"/>
    <property type="evidence" value="ECO:0007669"/>
    <property type="project" value="UniProtKB-SubCell"/>
</dbReference>
<dbReference type="OrthoDB" id="5578851at2"/>
<dbReference type="Gene3D" id="3.40.50.11040">
    <property type="match status" value="1"/>
</dbReference>
<comment type="subcellular location">
    <subcellularLocation>
        <location evidence="9">Cytoplasm</location>
    </subcellularLocation>
</comment>
<dbReference type="PANTHER" id="PTHR10925">
    <property type="entry name" value="N-ACETYLTRANSFERASE 10"/>
    <property type="match status" value="1"/>
</dbReference>
<evidence type="ECO:0000256" key="1">
    <source>
        <dbReference type="ARBA" id="ARBA00022490"/>
    </source>
</evidence>
<evidence type="ECO:0000256" key="7">
    <source>
        <dbReference type="ARBA" id="ARBA00022884"/>
    </source>
</evidence>
<dbReference type="EC" id="2.3.1.193" evidence="9"/>
<dbReference type="SUPFAM" id="SSF55729">
    <property type="entry name" value="Acyl-CoA N-acyltransferases (Nat)"/>
    <property type="match status" value="1"/>
</dbReference>
<evidence type="ECO:0000256" key="5">
    <source>
        <dbReference type="ARBA" id="ARBA00022741"/>
    </source>
</evidence>
<dbReference type="InterPro" id="IPR024914">
    <property type="entry name" value="tRNA_acetyltr_TmcA"/>
</dbReference>
<comment type="function">
    <text evidence="9">Catalyzes the formation of N(4)-acetylcytidine (ac(4)C) at the wobble position of tRNA(Met), by using acetyl-CoA as an acetyl donor and ATP (or GTP).</text>
</comment>
<evidence type="ECO:0000256" key="8">
    <source>
        <dbReference type="ARBA" id="ARBA00023315"/>
    </source>
</evidence>
<organism evidence="11 12">
    <name type="scientific">Neptunomonas concharum</name>
    <dbReference type="NCBI Taxonomy" id="1031538"/>
    <lineage>
        <taxon>Bacteria</taxon>
        <taxon>Pseudomonadati</taxon>
        <taxon>Pseudomonadota</taxon>
        <taxon>Gammaproteobacteria</taxon>
        <taxon>Oceanospirillales</taxon>
        <taxon>Oceanospirillaceae</taxon>
        <taxon>Neptunomonas</taxon>
    </lineage>
</organism>
<comment type="caution">
    <text evidence="9">Lacks conserved residue(s) required for the propagation of feature annotation.</text>
</comment>
<dbReference type="InterPro" id="IPR000182">
    <property type="entry name" value="GNAT_dom"/>
</dbReference>
<accession>A0A5P1RDD4</accession>
<dbReference type="KEGG" id="ncu:F0U83_11460"/>
<dbReference type="GO" id="GO:1990883">
    <property type="term" value="F:18S rRNA cytidine N-acetyltransferase activity"/>
    <property type="evidence" value="ECO:0007669"/>
    <property type="project" value="TreeGrafter"/>
</dbReference>
<reference evidence="11 12" key="1">
    <citation type="journal article" date="2019" name="Biochem. Eng. J.">
        <title>Metabolic engineering of the marine bacteria Neptunomonas concharum for the production of acetoin and meso-2,3-butanediol from acetate.</title>
        <authorList>
            <person name="Li W."/>
            <person name="Pu N."/>
            <person name="Liu C.-X."/>
            <person name="Yuan Q.-P."/>
            <person name="Li Z.-J."/>
        </authorList>
    </citation>
    <scope>NUCLEOTIDE SEQUENCE [LARGE SCALE GENOMIC DNA]</scope>
    <source>
        <strain evidence="11 12">JCM17730</strain>
    </source>
</reference>
<evidence type="ECO:0000256" key="6">
    <source>
        <dbReference type="ARBA" id="ARBA00022840"/>
    </source>
</evidence>
<gene>
    <name evidence="9" type="primary">tmcA</name>
    <name evidence="11" type="ORF">F0U83_11460</name>
</gene>
<evidence type="ECO:0000313" key="11">
    <source>
        <dbReference type="EMBL" id="QEQ97281.1"/>
    </source>
</evidence>
<dbReference type="SUPFAM" id="SSF52540">
    <property type="entry name" value="P-loop containing nucleoside triphosphate hydrolases"/>
    <property type="match status" value="1"/>
</dbReference>
<dbReference type="GO" id="GO:0005524">
    <property type="term" value="F:ATP binding"/>
    <property type="evidence" value="ECO:0007669"/>
    <property type="project" value="UniProtKB-UniRule"/>
</dbReference>